<dbReference type="InterPro" id="IPR052567">
    <property type="entry name" value="OP_Dioxygenase"/>
</dbReference>
<dbReference type="PANTHER" id="PTHR40202:SF1">
    <property type="entry name" value="HD DOMAIN-CONTAINING PROTEIN"/>
    <property type="match status" value="1"/>
</dbReference>
<name>A0ABT6UTI6_9GAMM</name>
<organism evidence="2 3">
    <name type="scientific">Cobetia amphilecti</name>
    <dbReference type="NCBI Taxonomy" id="1055104"/>
    <lineage>
        <taxon>Bacteria</taxon>
        <taxon>Pseudomonadati</taxon>
        <taxon>Pseudomonadota</taxon>
        <taxon>Gammaproteobacteria</taxon>
        <taxon>Oceanospirillales</taxon>
        <taxon>Halomonadaceae</taxon>
        <taxon>Cobetia</taxon>
    </lineage>
</organism>
<feature type="domain" description="HD" evidence="1">
    <location>
        <begin position="35"/>
        <end position="108"/>
    </location>
</feature>
<accession>A0ABT6UTI6</accession>
<comment type="caution">
    <text evidence="2">The sequence shown here is derived from an EMBL/GenBank/DDBJ whole genome shotgun (WGS) entry which is preliminary data.</text>
</comment>
<evidence type="ECO:0000313" key="3">
    <source>
        <dbReference type="Proteomes" id="UP001229025"/>
    </source>
</evidence>
<evidence type="ECO:0000259" key="1">
    <source>
        <dbReference type="Pfam" id="PF01966"/>
    </source>
</evidence>
<dbReference type="SUPFAM" id="SSF109604">
    <property type="entry name" value="HD-domain/PDEase-like"/>
    <property type="match status" value="1"/>
</dbReference>
<dbReference type="PANTHER" id="PTHR40202">
    <property type="match status" value="1"/>
</dbReference>
<dbReference type="InterPro" id="IPR006674">
    <property type="entry name" value="HD_domain"/>
</dbReference>
<dbReference type="Gene3D" id="1.10.3210.10">
    <property type="entry name" value="Hypothetical protein af1432"/>
    <property type="match status" value="1"/>
</dbReference>
<keyword evidence="3" id="KW-1185">Reference proteome</keyword>
<dbReference type="RefSeq" id="WP_284727571.1">
    <property type="nucleotide sequence ID" value="NZ_JASCSA010000023.1"/>
</dbReference>
<proteinExistence type="predicted"/>
<reference evidence="3" key="1">
    <citation type="submission" date="2023-07" db="EMBL/GenBank/DDBJ databases">
        <title>Genome-based characterization of strain KMM 296 and proposal for reclassification of Cobetia litoralis and Cobetia pacifica, and emended description of the species Cobetia amphilecti and Cobetia marina.</title>
        <authorList>
            <person name="Balabanova L."/>
            <person name="Nedashkovskaya O."/>
        </authorList>
    </citation>
    <scope>NUCLEOTIDE SEQUENCE [LARGE SCALE GENOMIC DNA]</scope>
    <source>
        <strain evidence="3">NRIC 0815</strain>
    </source>
</reference>
<evidence type="ECO:0000313" key="2">
    <source>
        <dbReference type="EMBL" id="MDI5886023.1"/>
    </source>
</evidence>
<gene>
    <name evidence="2" type="ORF">QLT01_16895</name>
</gene>
<dbReference type="Proteomes" id="UP001229025">
    <property type="component" value="Unassembled WGS sequence"/>
</dbReference>
<sequence length="191" mass="20769">MITQTANAEGIVGLIEDIFALHGADSYLGEEVTMAEHMLQAAHLAEQQGESESVILAALLHDVGHYANALPPEVLMNGQDNRHQVSGADWLARFFPAEIVEPVRQHVAAKRYLVAVEPSYRACLSQASLDSLALQGGAMTEEEAQAFAQLPQLEAVIKVRRLDDAAKVAGMQTPDFAHYKPMLQRWVLAAG</sequence>
<dbReference type="CDD" id="cd00077">
    <property type="entry name" value="HDc"/>
    <property type="match status" value="1"/>
</dbReference>
<dbReference type="EMBL" id="JASCSA010000023">
    <property type="protein sequence ID" value="MDI5886023.1"/>
    <property type="molecule type" value="Genomic_DNA"/>
</dbReference>
<dbReference type="Pfam" id="PF01966">
    <property type="entry name" value="HD"/>
    <property type="match status" value="1"/>
</dbReference>
<dbReference type="InterPro" id="IPR003607">
    <property type="entry name" value="HD/PDEase_dom"/>
</dbReference>
<protein>
    <submittedName>
        <fullName evidence="2">HD domain-containing protein</fullName>
    </submittedName>
</protein>